<feature type="compositionally biased region" description="Low complexity" evidence="1">
    <location>
        <begin position="96"/>
        <end position="106"/>
    </location>
</feature>
<reference evidence="4 5" key="1">
    <citation type="submission" date="2016-04" db="EMBL/GenBank/DDBJ databases">
        <title>First whole genome shotgun sequence of the bacterium Enteractinococcus sp. strain UASWS1574.</title>
        <authorList>
            <person name="Crovadore J."/>
            <person name="Chablais R."/>
            <person name="Lefort F."/>
        </authorList>
    </citation>
    <scope>NUCLEOTIDE SEQUENCE [LARGE SCALE GENOMIC DNA]</scope>
    <source>
        <strain evidence="4 5">UASWS1574</strain>
    </source>
</reference>
<dbReference type="STRING" id="1837282.A6F49_03300"/>
<feature type="chain" id="PRO_5008597254" description="DUF7507 domain-containing protein" evidence="2">
    <location>
        <begin position="35"/>
        <end position="613"/>
    </location>
</feature>
<comment type="caution">
    <text evidence="4">The sequence shown here is derived from an EMBL/GenBank/DDBJ whole genome shotgun (WGS) entry which is preliminary data.</text>
</comment>
<dbReference type="Proteomes" id="UP000078292">
    <property type="component" value="Unassembled WGS sequence"/>
</dbReference>
<sequence>MCNNRKPIRKSVATLFSAALVIAGLTGGTVLASAAESESVTIQETPRQTSTVPATPSSDDDADDAPAEATKPAPPQQPRQESTTKSPSTKKKSEKSSSPSATTQESETAEEEDDTEVEPEETEATITVHVGGNQSGLAGASLRLYTGGESGPSSAVSGAWAQCTSNGSGTCSFTIPDTHPATDDYEQGENYDQRFWVVQESAPSGWYANATVGLSSETPYRFRTGPALRAGASYSSGSDFMRTQGSSGTWQNSRANPSASLNCRPGADIALVLDRSGAAGNFTAAAEAMKRRLAGTNSTVTVLDGDLGQTAQGSYDLAIVVGAGAKASSFADVEQTIRSANAVKAQGTRILAVRMGSSSTANLRAIAGSQTSSSVSYTGADVHTIGLGRLPMLLDSVADQLACETTVQVTQKLSAYGQHAATAGSGWTFSLEATHAAVAPEATQQTGEQGTVSYTLDLDSAKATGLTLNSMLTDQQQADGWVAKDSTCEVNGTKAASGKATAELKIARGDRVECTFHAVQTLDPALKISKQAWGTENIGGLADAPEIPRGSSISAGTTVTWTYLVTNTGETPLDDVVVTDSQLPDDAITCPRNTLAVGESMTCTASGAVTADH</sequence>
<dbReference type="EMBL" id="LXEY01000004">
    <property type="protein sequence ID" value="OAV63081.1"/>
    <property type="molecule type" value="Genomic_DNA"/>
</dbReference>
<evidence type="ECO:0000256" key="2">
    <source>
        <dbReference type="SAM" id="SignalP"/>
    </source>
</evidence>
<protein>
    <recommendedName>
        <fullName evidence="3">DUF7507 domain-containing protein</fullName>
    </recommendedName>
</protein>
<accession>A0A1B7M3B4</accession>
<dbReference type="InterPro" id="IPR055354">
    <property type="entry name" value="DUF7507"/>
</dbReference>
<evidence type="ECO:0000259" key="3">
    <source>
        <dbReference type="Pfam" id="PF24346"/>
    </source>
</evidence>
<evidence type="ECO:0000313" key="4">
    <source>
        <dbReference type="EMBL" id="OAV63081.1"/>
    </source>
</evidence>
<feature type="signal peptide" evidence="2">
    <location>
        <begin position="1"/>
        <end position="34"/>
    </location>
</feature>
<feature type="region of interest" description="Disordered" evidence="1">
    <location>
        <begin position="38"/>
        <end position="121"/>
    </location>
</feature>
<organism evidence="4 5">
    <name type="scientific">Enteractinococcus helveticum</name>
    <dbReference type="NCBI Taxonomy" id="1837282"/>
    <lineage>
        <taxon>Bacteria</taxon>
        <taxon>Bacillati</taxon>
        <taxon>Actinomycetota</taxon>
        <taxon>Actinomycetes</taxon>
        <taxon>Micrococcales</taxon>
        <taxon>Micrococcaceae</taxon>
    </lineage>
</organism>
<feature type="compositionally biased region" description="Polar residues" evidence="1">
    <location>
        <begin position="38"/>
        <end position="52"/>
    </location>
</feature>
<feature type="compositionally biased region" description="Acidic residues" evidence="1">
    <location>
        <begin position="107"/>
        <end position="121"/>
    </location>
</feature>
<evidence type="ECO:0000256" key="1">
    <source>
        <dbReference type="SAM" id="MobiDB-lite"/>
    </source>
</evidence>
<name>A0A1B7M3B4_9MICC</name>
<dbReference type="Pfam" id="PF24346">
    <property type="entry name" value="DUF7507"/>
    <property type="match status" value="1"/>
</dbReference>
<keyword evidence="5" id="KW-1185">Reference proteome</keyword>
<feature type="domain" description="DUF7507" evidence="3">
    <location>
        <begin position="554"/>
        <end position="611"/>
    </location>
</feature>
<dbReference type="AlphaFoldDB" id="A0A1B7M3B4"/>
<keyword evidence="2" id="KW-0732">Signal</keyword>
<evidence type="ECO:0000313" key="5">
    <source>
        <dbReference type="Proteomes" id="UP000078292"/>
    </source>
</evidence>
<gene>
    <name evidence="4" type="ORF">A6F49_03300</name>
</gene>
<proteinExistence type="predicted"/>